<dbReference type="Proteomes" id="UP000235392">
    <property type="component" value="Unassembled WGS sequence"/>
</dbReference>
<protein>
    <submittedName>
        <fullName evidence="1">Uncharacterized protein</fullName>
    </submittedName>
</protein>
<dbReference type="AlphaFoldDB" id="A0A2N5U8U0"/>
<organism evidence="1 2">
    <name type="scientific">Puccinia coronata f. sp. avenae</name>
    <dbReference type="NCBI Taxonomy" id="200324"/>
    <lineage>
        <taxon>Eukaryota</taxon>
        <taxon>Fungi</taxon>
        <taxon>Dikarya</taxon>
        <taxon>Basidiomycota</taxon>
        <taxon>Pucciniomycotina</taxon>
        <taxon>Pucciniomycetes</taxon>
        <taxon>Pucciniales</taxon>
        <taxon>Pucciniaceae</taxon>
        <taxon>Puccinia</taxon>
    </lineage>
</organism>
<name>A0A2N5U8U0_9BASI</name>
<sequence>MKNSREVIETEQRTELSTPGIGVEYLGKLGAPANYQESTGNKRLFISDPRDLQHLLEQTRLIMHKLKLMKNEGEDDDMICLEVSRAWKILRKIDADISIIKKQNLGEHSDLEPVSIN</sequence>
<dbReference type="EMBL" id="PGCI01000205">
    <property type="protein sequence ID" value="PLW34098.1"/>
    <property type="molecule type" value="Genomic_DNA"/>
</dbReference>
<accession>A0A2N5U8U0</accession>
<evidence type="ECO:0000313" key="2">
    <source>
        <dbReference type="Proteomes" id="UP000235392"/>
    </source>
</evidence>
<proteinExistence type="predicted"/>
<evidence type="ECO:0000313" key="1">
    <source>
        <dbReference type="EMBL" id="PLW34098.1"/>
    </source>
</evidence>
<reference evidence="1 2" key="1">
    <citation type="submission" date="2017-11" db="EMBL/GenBank/DDBJ databases">
        <title>De novo assembly and phasing of dikaryotic genomes from two isolates of Puccinia coronata f. sp. avenae, the causal agent of oat crown rust.</title>
        <authorList>
            <person name="Miller M.E."/>
            <person name="Zhang Y."/>
            <person name="Omidvar V."/>
            <person name="Sperschneider J."/>
            <person name="Schwessinger B."/>
            <person name="Raley C."/>
            <person name="Palmer J.M."/>
            <person name="Garnica D."/>
            <person name="Upadhyaya N."/>
            <person name="Rathjen J."/>
            <person name="Taylor J.M."/>
            <person name="Park R.F."/>
            <person name="Dodds P.N."/>
            <person name="Hirsch C.D."/>
            <person name="Kianian S.F."/>
            <person name="Figueroa M."/>
        </authorList>
    </citation>
    <scope>NUCLEOTIDE SEQUENCE [LARGE SCALE GENOMIC DNA]</scope>
    <source>
        <strain evidence="1">12SD80</strain>
    </source>
</reference>
<comment type="caution">
    <text evidence="1">The sequence shown here is derived from an EMBL/GenBank/DDBJ whole genome shotgun (WGS) entry which is preliminary data.</text>
</comment>
<gene>
    <name evidence="1" type="ORF">PCASD_13091</name>
</gene>